<proteinExistence type="predicted"/>
<name>A0A165K3R8_EXIGL</name>
<dbReference type="Proteomes" id="UP000077266">
    <property type="component" value="Unassembled WGS sequence"/>
</dbReference>
<evidence type="ECO:0000313" key="4">
    <source>
        <dbReference type="Proteomes" id="UP000077266"/>
    </source>
</evidence>
<dbReference type="Gene3D" id="2.40.40.20">
    <property type="match status" value="1"/>
</dbReference>
<accession>A0A165K3R8</accession>
<evidence type="ECO:0000256" key="1">
    <source>
        <dbReference type="ARBA" id="ARBA00022741"/>
    </source>
</evidence>
<dbReference type="EMBL" id="KV425952">
    <property type="protein sequence ID" value="KZV95742.1"/>
    <property type="molecule type" value="Genomic_DNA"/>
</dbReference>
<dbReference type="InParanoid" id="A0A165K3R8"/>
<reference evidence="3 4" key="1">
    <citation type="journal article" date="2016" name="Mol. Biol. Evol.">
        <title>Comparative Genomics of Early-Diverging Mushroom-Forming Fungi Provides Insights into the Origins of Lignocellulose Decay Capabilities.</title>
        <authorList>
            <person name="Nagy L.G."/>
            <person name="Riley R."/>
            <person name="Tritt A."/>
            <person name="Adam C."/>
            <person name="Daum C."/>
            <person name="Floudas D."/>
            <person name="Sun H."/>
            <person name="Yadav J.S."/>
            <person name="Pangilinan J."/>
            <person name="Larsson K.H."/>
            <person name="Matsuura K."/>
            <person name="Barry K."/>
            <person name="Labutti K."/>
            <person name="Kuo R."/>
            <person name="Ohm R.A."/>
            <person name="Bhattacharya S.S."/>
            <person name="Shirouzu T."/>
            <person name="Yoshinaga Y."/>
            <person name="Martin F.M."/>
            <person name="Grigoriev I.V."/>
            <person name="Hibbett D.S."/>
        </authorList>
    </citation>
    <scope>NUCLEOTIDE SEQUENCE [LARGE SCALE GENOMIC DNA]</scope>
    <source>
        <strain evidence="3 4">HHB12029</strain>
    </source>
</reference>
<dbReference type="AlphaFoldDB" id="A0A165K3R8"/>
<organism evidence="3 4">
    <name type="scientific">Exidia glandulosa HHB12029</name>
    <dbReference type="NCBI Taxonomy" id="1314781"/>
    <lineage>
        <taxon>Eukaryota</taxon>
        <taxon>Fungi</taxon>
        <taxon>Dikarya</taxon>
        <taxon>Basidiomycota</taxon>
        <taxon>Agaricomycotina</taxon>
        <taxon>Agaricomycetes</taxon>
        <taxon>Auriculariales</taxon>
        <taxon>Exidiaceae</taxon>
        <taxon>Exidia</taxon>
    </lineage>
</organism>
<keyword evidence="4" id="KW-1185">Reference proteome</keyword>
<dbReference type="OrthoDB" id="2906539at2759"/>
<dbReference type="Gene3D" id="3.10.330.10">
    <property type="match status" value="1"/>
</dbReference>
<keyword evidence="2" id="KW-0067">ATP-binding</keyword>
<sequence>MAATNRPSPMFLTPQYERSPSPVDRLTIFAFPVLLCRPSTPGADSDIQCSPAKSTVPICLSSDDVDEGKIQLNKVARNNLRIKLGDLCSVHACHDIKYGKGIHVLPFDSIEGLSGNLFDVYLKPYFLEEADPVKREEEANLNEIFAVPGQADWGVD</sequence>
<gene>
    <name evidence="3" type="ORF">EXIGLDRAFT_706795</name>
</gene>
<keyword evidence="1" id="KW-0547">Nucleotide-binding</keyword>
<dbReference type="SUPFAM" id="SSF54585">
    <property type="entry name" value="Cdc48 domain 2-like"/>
    <property type="match status" value="1"/>
</dbReference>
<evidence type="ECO:0000256" key="2">
    <source>
        <dbReference type="ARBA" id="ARBA00022840"/>
    </source>
</evidence>
<evidence type="ECO:0008006" key="5">
    <source>
        <dbReference type="Google" id="ProtNLM"/>
    </source>
</evidence>
<dbReference type="InterPro" id="IPR029067">
    <property type="entry name" value="CDC48_domain_2-like_sf"/>
</dbReference>
<evidence type="ECO:0000313" key="3">
    <source>
        <dbReference type="EMBL" id="KZV95742.1"/>
    </source>
</evidence>
<dbReference type="GO" id="GO:0005524">
    <property type="term" value="F:ATP binding"/>
    <property type="evidence" value="ECO:0007669"/>
    <property type="project" value="UniProtKB-KW"/>
</dbReference>
<dbReference type="InterPro" id="IPR009010">
    <property type="entry name" value="Asp_de-COase-like_dom_sf"/>
</dbReference>
<dbReference type="SUPFAM" id="SSF50692">
    <property type="entry name" value="ADC-like"/>
    <property type="match status" value="1"/>
</dbReference>
<protein>
    <recommendedName>
        <fullName evidence="5">CDC48 N-terminal subdomain domain-containing protein</fullName>
    </recommendedName>
</protein>
<dbReference type="STRING" id="1314781.A0A165K3R8"/>